<sequence length="476" mass="54352">MAKSSRRRRASKLNAKGKKVDRLSALPDDVLVNILDRLNVREAARTSILSRRWTQLCAKLSRLMISALDFLPKGVLCTNISDDELVRINAAVVQATDSILTRRNPGEHTIRLLSTRFYLRDDVPISIGRAVGHAMAAHLVDNAKFSVMTGKYEISDMAEDDLITSARNFMLFFDACPSAFGGLTTLDLENLRFGESDISNVLITCKCLRHLRLYNCDTGVCSTLQVEHARLRELSIVQCMVERVELKWLPQLTTMVFEGWLQFQDPLFIGHVPLLEVVSLTNLALRYDKTVFLSEFLSGTSIRDLKLAFNSEKIWVQPEFPTPCLASVFRQLRFVNLLHLPEGHDLTWTMYILEAAPLLKELYMTVWDHACNMEMDETKRKEEAYNCFVSYVRRVLVAAVNLEDVFLYSGLKCRSCPDKKLVRYPWTEWQRISLNERLNAGIESVAILHYGEMRPGHLAKMEHPKCSMLKAKRGFA</sequence>
<evidence type="ECO:0000313" key="1">
    <source>
        <dbReference type="EnsemblPlants" id="EMT31361"/>
    </source>
</evidence>
<dbReference type="Gene3D" id="3.80.10.10">
    <property type="entry name" value="Ribonuclease Inhibitor"/>
    <property type="match status" value="1"/>
</dbReference>
<accession>M8D4W3</accession>
<dbReference type="InterPro" id="IPR044997">
    <property type="entry name" value="F-box_plant"/>
</dbReference>
<dbReference type="InterPro" id="IPR036047">
    <property type="entry name" value="F-box-like_dom_sf"/>
</dbReference>
<name>M8D4W3_AEGTA</name>
<dbReference type="Pfam" id="PF23622">
    <property type="entry name" value="LRR_At1g61320_AtMIF1"/>
    <property type="match status" value="1"/>
</dbReference>
<dbReference type="InterPro" id="IPR001810">
    <property type="entry name" value="F-box_dom"/>
</dbReference>
<dbReference type="ExpressionAtlas" id="M8D4W3">
    <property type="expression patterns" value="baseline"/>
</dbReference>
<dbReference type="Gene3D" id="1.20.1280.50">
    <property type="match status" value="1"/>
</dbReference>
<reference evidence="1" key="1">
    <citation type="submission" date="2015-06" db="UniProtKB">
        <authorList>
            <consortium name="EnsemblPlants"/>
        </authorList>
    </citation>
    <scope>IDENTIFICATION</scope>
</reference>
<organism evidence="1">
    <name type="scientific">Aegilops tauschii</name>
    <name type="common">Tausch's goatgrass</name>
    <name type="synonym">Aegilops squarrosa</name>
    <dbReference type="NCBI Taxonomy" id="37682"/>
    <lineage>
        <taxon>Eukaryota</taxon>
        <taxon>Viridiplantae</taxon>
        <taxon>Streptophyta</taxon>
        <taxon>Embryophyta</taxon>
        <taxon>Tracheophyta</taxon>
        <taxon>Spermatophyta</taxon>
        <taxon>Magnoliopsida</taxon>
        <taxon>Liliopsida</taxon>
        <taxon>Poales</taxon>
        <taxon>Poaceae</taxon>
        <taxon>BOP clade</taxon>
        <taxon>Pooideae</taxon>
        <taxon>Triticodae</taxon>
        <taxon>Triticeae</taxon>
        <taxon>Triticinae</taxon>
        <taxon>Aegilops</taxon>
    </lineage>
</organism>
<dbReference type="EnsemblPlants" id="EMT31361">
    <property type="protein sequence ID" value="EMT31361"/>
    <property type="gene ID" value="F775_22764"/>
</dbReference>
<proteinExistence type="predicted"/>
<dbReference type="PROSITE" id="PS50181">
    <property type="entry name" value="FBOX"/>
    <property type="match status" value="1"/>
</dbReference>
<dbReference type="InterPro" id="IPR032675">
    <property type="entry name" value="LRR_dom_sf"/>
</dbReference>
<dbReference type="InterPro" id="IPR055357">
    <property type="entry name" value="LRR_At1g61320_AtMIF1"/>
</dbReference>
<dbReference type="SUPFAM" id="SSF81383">
    <property type="entry name" value="F-box domain"/>
    <property type="match status" value="1"/>
</dbReference>
<dbReference type="SUPFAM" id="SSF52047">
    <property type="entry name" value="RNI-like"/>
    <property type="match status" value="1"/>
</dbReference>
<dbReference type="PANTHER" id="PTHR32153">
    <property type="entry name" value="OJ000223_09.16 PROTEIN"/>
    <property type="match status" value="1"/>
</dbReference>
<dbReference type="Pfam" id="PF00646">
    <property type="entry name" value="F-box"/>
    <property type="match status" value="1"/>
</dbReference>
<protein>
    <submittedName>
        <fullName evidence="1">Uncharacterized protein</fullName>
    </submittedName>
</protein>
<dbReference type="AlphaFoldDB" id="M8D4W3"/>